<dbReference type="SUPFAM" id="SSF54171">
    <property type="entry name" value="DNA-binding domain"/>
    <property type="match status" value="1"/>
</dbReference>
<dbReference type="EMBL" id="OD000047">
    <property type="protein sequence ID" value="CAD7395450.1"/>
    <property type="molecule type" value="Genomic_DNA"/>
</dbReference>
<evidence type="ECO:0008006" key="5">
    <source>
        <dbReference type="Google" id="ProtNLM"/>
    </source>
</evidence>
<evidence type="ECO:0000259" key="3">
    <source>
        <dbReference type="Pfam" id="PF16564"/>
    </source>
</evidence>
<dbReference type="GO" id="GO:0008327">
    <property type="term" value="F:methyl-CpG binding"/>
    <property type="evidence" value="ECO:0007669"/>
    <property type="project" value="TreeGrafter"/>
</dbReference>
<dbReference type="InterPro" id="IPR025884">
    <property type="entry name" value="MeCpG-bd_2/3_C_dom"/>
</dbReference>
<evidence type="ECO:0000256" key="1">
    <source>
        <dbReference type="ARBA" id="ARBA00004123"/>
    </source>
</evidence>
<proteinExistence type="predicted"/>
<dbReference type="PANTHER" id="PTHR12396:SF0">
    <property type="entry name" value="METHYL-CPG BINDING DOMAIN PROTEIN-LIKE, ISOFORM C"/>
    <property type="match status" value="1"/>
</dbReference>
<dbReference type="PANTHER" id="PTHR12396">
    <property type="entry name" value="METHYL-CPG BINDING PROTEIN, MBD"/>
    <property type="match status" value="1"/>
</dbReference>
<sequence length="591" mass="65908">MDSEVCNAQITKQELGGKNIYSIGDVVQELGRMSCQLNEINHNNKDFADSILKIENSVGQVKLDNEAVKKEVHVLAESNEELGQYMRLNNVLTDGFPKLEEENVELEEVNPHLSGGRVENHLGKTTPVHPTEIRTSISPSSVVELDTTSVLANYTIEAGSVENHLGKTTLSSPNRDSNLDLPVLSSRAQHDKRVSQLRHRGGPNGQKFRSKAQLAQYLGNTLDLATFDFRTGKVNSLLLRKHKKQRGTQFDYSRGVRNDASLVPPIRQTASIFKQPVTVYKTQEGKVKTDFKHGPQEKPKQLFWEKRLEGLRACDVDGKEFDAMELPRALRAVGPHVGEDTLLQSIATALHMSAQPVTGQTGSRSALDKNPGVFLNPEQPLVQKYEIVQKVDEKKITKTEIARRHGIPKSTLFTIPKMREEIGNVVQKEGHNVKAKNSKGAHVNLEQAMMEWFSKTHTHFVLPVIEETSVYVLSAAPSAKDPDDPPPVDRLAPDCTYEDYIAADNDITVWGTLDNADIIGEQQKSNDKEGDEEMEEELEDILTTKDVLKAGDIYLSARAVSVADDDIKRQEDRVAIARKKLQEALKRPIQT</sequence>
<comment type="subcellular location">
    <subcellularLocation>
        <location evidence="1">Nucleus</location>
    </subcellularLocation>
</comment>
<dbReference type="Pfam" id="PF14048">
    <property type="entry name" value="MBD_C"/>
    <property type="match status" value="2"/>
</dbReference>
<evidence type="ECO:0000259" key="2">
    <source>
        <dbReference type="Pfam" id="PF14048"/>
    </source>
</evidence>
<dbReference type="Gene3D" id="3.30.890.10">
    <property type="entry name" value="Methyl-cpg-binding Protein 2, Chain A"/>
    <property type="match status" value="1"/>
</dbReference>
<dbReference type="GO" id="GO:0000122">
    <property type="term" value="P:negative regulation of transcription by RNA polymerase II"/>
    <property type="evidence" value="ECO:0007669"/>
    <property type="project" value="TreeGrafter"/>
</dbReference>
<gene>
    <name evidence="4" type="ORF">TPSB3V08_LOCUS190</name>
</gene>
<feature type="domain" description="Methyl-CpG binding protein 2/3 C-terminal" evidence="2">
    <location>
        <begin position="558"/>
        <end position="585"/>
    </location>
</feature>
<reference evidence="4" key="1">
    <citation type="submission" date="2020-11" db="EMBL/GenBank/DDBJ databases">
        <authorList>
            <person name="Tran Van P."/>
        </authorList>
    </citation>
    <scope>NUCLEOTIDE SEQUENCE</scope>
</reference>
<accession>A0A7R9GTE0</accession>
<dbReference type="InterPro" id="IPR009057">
    <property type="entry name" value="Homeodomain-like_sf"/>
</dbReference>
<dbReference type="InterPro" id="IPR016177">
    <property type="entry name" value="DNA-bd_dom_sf"/>
</dbReference>
<name>A0A7R9GTE0_TIMPO</name>
<dbReference type="GO" id="GO:0006346">
    <property type="term" value="P:DNA methylation-dependent constitutive heterochromatin formation"/>
    <property type="evidence" value="ECO:0007669"/>
    <property type="project" value="TreeGrafter"/>
</dbReference>
<dbReference type="Gene3D" id="1.10.10.60">
    <property type="entry name" value="Homeodomain-like"/>
    <property type="match status" value="1"/>
</dbReference>
<organism evidence="4">
    <name type="scientific">Timema poppense</name>
    <name type="common">Walking stick</name>
    <dbReference type="NCBI Taxonomy" id="170557"/>
    <lineage>
        <taxon>Eukaryota</taxon>
        <taxon>Metazoa</taxon>
        <taxon>Ecdysozoa</taxon>
        <taxon>Arthropoda</taxon>
        <taxon>Hexapoda</taxon>
        <taxon>Insecta</taxon>
        <taxon>Pterygota</taxon>
        <taxon>Neoptera</taxon>
        <taxon>Polyneoptera</taxon>
        <taxon>Phasmatodea</taxon>
        <taxon>Timematodea</taxon>
        <taxon>Timematoidea</taxon>
        <taxon>Timematidae</taxon>
        <taxon>Timema</taxon>
    </lineage>
</organism>
<dbReference type="GO" id="GO:0005634">
    <property type="term" value="C:nucleus"/>
    <property type="evidence" value="ECO:0007669"/>
    <property type="project" value="UniProtKB-SubCell"/>
</dbReference>
<protein>
    <recommendedName>
        <fullName evidence="5">HTH psq-type domain-containing protein</fullName>
    </recommendedName>
</protein>
<dbReference type="AlphaFoldDB" id="A0A7R9GTE0"/>
<dbReference type="SUPFAM" id="SSF46689">
    <property type="entry name" value="Homeodomain-like"/>
    <property type="match status" value="1"/>
</dbReference>
<feature type="domain" description="Methyl-CpG binding protein 2/3 C-terminal" evidence="2">
    <location>
        <begin position="318"/>
        <end position="388"/>
    </location>
</feature>
<dbReference type="InterPro" id="IPR032343">
    <property type="entry name" value="MBD2/MBD3_p55-bd"/>
</dbReference>
<feature type="domain" description="Methyl-CpG-binding" evidence="3">
    <location>
        <begin position="243"/>
        <end position="313"/>
    </location>
</feature>
<evidence type="ECO:0000313" key="4">
    <source>
        <dbReference type="EMBL" id="CAD7395450.1"/>
    </source>
</evidence>
<dbReference type="Pfam" id="PF16564">
    <property type="entry name" value="MBDa"/>
    <property type="match status" value="1"/>
</dbReference>